<dbReference type="Pfam" id="PF12146">
    <property type="entry name" value="Hydrolase_4"/>
    <property type="match status" value="1"/>
</dbReference>
<protein>
    <submittedName>
        <fullName evidence="2">Alpha/beta hydrolase</fullName>
    </submittedName>
</protein>
<dbReference type="SUPFAM" id="SSF53474">
    <property type="entry name" value="alpha/beta-Hydrolases"/>
    <property type="match status" value="1"/>
</dbReference>
<organism evidence="2 3">
    <name type="scientific">Namhaeicola litoreus</name>
    <dbReference type="NCBI Taxonomy" id="1052145"/>
    <lineage>
        <taxon>Bacteria</taxon>
        <taxon>Pseudomonadati</taxon>
        <taxon>Bacteroidota</taxon>
        <taxon>Flavobacteriia</taxon>
        <taxon>Flavobacteriales</taxon>
        <taxon>Flavobacteriaceae</taxon>
        <taxon>Namhaeicola</taxon>
    </lineage>
</organism>
<keyword evidence="3" id="KW-1185">Reference proteome</keyword>
<sequence length="275" mass="31044">MLGNPFTFRQNDVDFFGKIYPSKKVNAVVIIVHGLGDHLGRYEDFVIPELLNNDFSVLAYDQFGHGKTKGKRGYNPGFDQVLESLHIVVKKAVEMFPQKPIFLYGHSMGGNVVLNYALRSPELIQGIVLSSPFLRLAFSPPAWKLQLGKLALKFFPGITMGNELDPKALSHDPKAVEKYLADPLVHDKVSPNYSIRFLESGEWAIENIDFLKLNALVLHGTADMLTDHLASVEISKKNPKKIKLQLYPDGYHELHNEALKETFLKDICTWINKNL</sequence>
<feature type="domain" description="Serine aminopeptidase S33" evidence="1">
    <location>
        <begin position="24"/>
        <end position="257"/>
    </location>
</feature>
<dbReference type="PRINTS" id="PR00111">
    <property type="entry name" value="ABHYDROLASE"/>
</dbReference>
<reference evidence="3" key="1">
    <citation type="journal article" date="2019" name="Int. J. Syst. Evol. Microbiol.">
        <title>The Global Catalogue of Microorganisms (GCM) 10K type strain sequencing project: providing services to taxonomists for standard genome sequencing and annotation.</title>
        <authorList>
            <consortium name="The Broad Institute Genomics Platform"/>
            <consortium name="The Broad Institute Genome Sequencing Center for Infectious Disease"/>
            <person name="Wu L."/>
            <person name="Ma J."/>
        </authorList>
    </citation>
    <scope>NUCLEOTIDE SEQUENCE [LARGE SCALE GENOMIC DNA]</scope>
    <source>
        <strain evidence="3">CCUG 61485</strain>
    </source>
</reference>
<evidence type="ECO:0000313" key="2">
    <source>
        <dbReference type="EMBL" id="MFD1314588.1"/>
    </source>
</evidence>
<dbReference type="InterPro" id="IPR022742">
    <property type="entry name" value="Hydrolase_4"/>
</dbReference>
<dbReference type="PANTHER" id="PTHR11614">
    <property type="entry name" value="PHOSPHOLIPASE-RELATED"/>
    <property type="match status" value="1"/>
</dbReference>
<dbReference type="EMBL" id="JBHTMY010000002">
    <property type="protein sequence ID" value="MFD1314588.1"/>
    <property type="molecule type" value="Genomic_DNA"/>
</dbReference>
<evidence type="ECO:0000259" key="1">
    <source>
        <dbReference type="Pfam" id="PF12146"/>
    </source>
</evidence>
<comment type="caution">
    <text evidence="2">The sequence shown here is derived from an EMBL/GenBank/DDBJ whole genome shotgun (WGS) entry which is preliminary data.</text>
</comment>
<dbReference type="GO" id="GO:0016787">
    <property type="term" value="F:hydrolase activity"/>
    <property type="evidence" value="ECO:0007669"/>
    <property type="project" value="UniProtKB-KW"/>
</dbReference>
<keyword evidence="2" id="KW-0378">Hydrolase</keyword>
<accession>A0ABW3XYC5</accession>
<dbReference type="InterPro" id="IPR051044">
    <property type="entry name" value="MAG_DAG_Lipase"/>
</dbReference>
<evidence type="ECO:0000313" key="3">
    <source>
        <dbReference type="Proteomes" id="UP001597201"/>
    </source>
</evidence>
<dbReference type="InterPro" id="IPR029058">
    <property type="entry name" value="AB_hydrolase_fold"/>
</dbReference>
<dbReference type="InterPro" id="IPR000073">
    <property type="entry name" value="AB_hydrolase_1"/>
</dbReference>
<proteinExistence type="predicted"/>
<dbReference type="Gene3D" id="3.40.50.1820">
    <property type="entry name" value="alpha/beta hydrolase"/>
    <property type="match status" value="1"/>
</dbReference>
<gene>
    <name evidence="2" type="ORF">ACFQ39_03085</name>
</gene>
<name>A0ABW3XYC5_9FLAO</name>
<dbReference type="Proteomes" id="UP001597201">
    <property type="component" value="Unassembled WGS sequence"/>
</dbReference>
<dbReference type="RefSeq" id="WP_377176337.1">
    <property type="nucleotide sequence ID" value="NZ_JBHTMY010000002.1"/>
</dbReference>